<dbReference type="Gene3D" id="3.40.50.2000">
    <property type="entry name" value="Glycogen Phosphorylase B"/>
    <property type="match status" value="2"/>
</dbReference>
<accession>A0A4P6EZQ2</accession>
<dbReference type="PANTHER" id="PTHR45947">
    <property type="entry name" value="SULFOQUINOVOSYL TRANSFERASE SQD2"/>
    <property type="match status" value="1"/>
</dbReference>
<proteinExistence type="predicted"/>
<dbReference type="AlphaFoldDB" id="A0A4P6EZQ2"/>
<gene>
    <name evidence="4" type="ORF">ET464_00235</name>
</gene>
<dbReference type="Proteomes" id="UP000293568">
    <property type="component" value="Chromosome"/>
</dbReference>
<keyword evidence="4" id="KW-0808">Transferase</keyword>
<dbReference type="Pfam" id="PF00534">
    <property type="entry name" value="Glycos_transf_1"/>
    <property type="match status" value="1"/>
</dbReference>
<dbReference type="InterPro" id="IPR001296">
    <property type="entry name" value="Glyco_trans_1"/>
</dbReference>
<feature type="domain" description="Glycosyltransferase subfamily 4-like N-terminal" evidence="3">
    <location>
        <begin position="46"/>
        <end position="138"/>
    </location>
</feature>
<dbReference type="EMBL" id="CP035492">
    <property type="protein sequence ID" value="QAY68265.1"/>
    <property type="molecule type" value="Genomic_DNA"/>
</dbReference>
<reference evidence="4 5" key="1">
    <citation type="submission" date="2019-01" db="EMBL/GenBank/DDBJ databases">
        <title>Genome sequencing of strain FW100M-2.</title>
        <authorList>
            <person name="Heo J."/>
            <person name="Kim S.-J."/>
            <person name="Kim J.-S."/>
            <person name="Hong S.-B."/>
            <person name="Kwon S.-W."/>
        </authorList>
    </citation>
    <scope>NUCLEOTIDE SEQUENCE [LARGE SCALE GENOMIC DNA]</scope>
    <source>
        <strain evidence="4 5">FW100M-2</strain>
    </source>
</reference>
<organism evidence="4 5">
    <name type="scientific">Paenibacillus protaetiae</name>
    <dbReference type="NCBI Taxonomy" id="2509456"/>
    <lineage>
        <taxon>Bacteria</taxon>
        <taxon>Bacillati</taxon>
        <taxon>Bacillota</taxon>
        <taxon>Bacilli</taxon>
        <taxon>Bacillales</taxon>
        <taxon>Paenibacillaceae</taxon>
        <taxon>Paenibacillus</taxon>
    </lineage>
</organism>
<evidence type="ECO:0000313" key="5">
    <source>
        <dbReference type="Proteomes" id="UP000293568"/>
    </source>
</evidence>
<feature type="region of interest" description="Disordered" evidence="1">
    <location>
        <begin position="347"/>
        <end position="419"/>
    </location>
</feature>
<dbReference type="GO" id="GO:0016757">
    <property type="term" value="F:glycosyltransferase activity"/>
    <property type="evidence" value="ECO:0007669"/>
    <property type="project" value="InterPro"/>
</dbReference>
<evidence type="ECO:0000259" key="3">
    <source>
        <dbReference type="Pfam" id="PF13439"/>
    </source>
</evidence>
<dbReference type="InterPro" id="IPR050194">
    <property type="entry name" value="Glycosyltransferase_grp1"/>
</dbReference>
<evidence type="ECO:0000256" key="1">
    <source>
        <dbReference type="SAM" id="MobiDB-lite"/>
    </source>
</evidence>
<dbReference type="KEGG" id="pprt:ET464_00235"/>
<keyword evidence="5" id="KW-1185">Reference proteome</keyword>
<dbReference type="InterPro" id="IPR028098">
    <property type="entry name" value="Glyco_trans_4-like_N"/>
</dbReference>
<dbReference type="PANTHER" id="PTHR45947:SF3">
    <property type="entry name" value="SULFOQUINOVOSYL TRANSFERASE SQD2"/>
    <property type="match status" value="1"/>
</dbReference>
<protein>
    <submittedName>
        <fullName evidence="4">Glycosyltransferase family 4 protein</fullName>
    </submittedName>
</protein>
<dbReference type="Pfam" id="PF13439">
    <property type="entry name" value="Glyco_transf_4"/>
    <property type="match status" value="1"/>
</dbReference>
<dbReference type="SUPFAM" id="SSF53756">
    <property type="entry name" value="UDP-Glycosyltransferase/glycogen phosphorylase"/>
    <property type="match status" value="1"/>
</dbReference>
<feature type="domain" description="Glycosyl transferase family 1" evidence="2">
    <location>
        <begin position="171"/>
        <end position="298"/>
    </location>
</feature>
<name>A0A4P6EZQ2_9BACL</name>
<evidence type="ECO:0000259" key="2">
    <source>
        <dbReference type="Pfam" id="PF00534"/>
    </source>
</evidence>
<dbReference type="OrthoDB" id="9795068at2"/>
<feature type="compositionally biased region" description="Basic residues" evidence="1">
    <location>
        <begin position="361"/>
        <end position="419"/>
    </location>
</feature>
<sequence length="419" mass="46551">MPVYPGLPDDIGEPALPADNHQRPLRIVQVLSNAPNAYPLPPTNQGGTEKVVHELTERLVQLGHDVYVYAARGSRSSANVIPYPKGLAPAAIGRFVARTLPANTDIIHDHTFNSALSSIRLPAPVVSSHHIPVRHQGVNPVYVSQNALRVNGRNHGRYVYNGINLNEYEFSDTKQNYLLFMGRIMKEKGVMHAIQVAEKTKLPLVIAGPIKDHKLFQKQIRPKLKSLPNVKYVGAVGGAAKQNLLKHARWLLFTSTWEEPFGLTMVEAMACGTPVLALAKGAVPEVLAGFPNLICQSVDEMAVKAVSSKPPSPQELRRYAEERFSRERMTDDYIQLYRSLISAAPPRMQPLRAAAKAKPGATRRKRRPHASARRGKYGKSARKPQKRLQKTGNRRVRKTAGKRATRIRRAGKPHRLKAK</sequence>
<evidence type="ECO:0000313" key="4">
    <source>
        <dbReference type="EMBL" id="QAY68265.1"/>
    </source>
</evidence>